<dbReference type="EMBL" id="CP034465">
    <property type="protein sequence ID" value="AZP04529.1"/>
    <property type="molecule type" value="Genomic_DNA"/>
</dbReference>
<reference evidence="3" key="1">
    <citation type="submission" date="2018-12" db="EMBL/GenBank/DDBJ databases">
        <title>Complete genome sequencing of Jeotgalibaca sp. H21T32.</title>
        <authorList>
            <person name="Bae J.-W."/>
            <person name="Lee S.-Y."/>
        </authorList>
    </citation>
    <scope>NUCLEOTIDE SEQUENCE [LARGE SCALE GENOMIC DNA]</scope>
    <source>
        <strain evidence="3">H21T32</strain>
    </source>
</reference>
<dbReference type="Gene3D" id="3.30.420.40">
    <property type="match status" value="2"/>
</dbReference>
<dbReference type="SUPFAM" id="SSF53067">
    <property type="entry name" value="Actin-like ATPase domain"/>
    <property type="match status" value="1"/>
</dbReference>
<dbReference type="AlphaFoldDB" id="A0A3Q9BKH6"/>
<name>A0A3Q9BKH6_9LACT</name>
<dbReference type="PANTHER" id="PTHR18964:SF165">
    <property type="entry name" value="BETA-GLUCOSIDE KINASE"/>
    <property type="match status" value="1"/>
</dbReference>
<dbReference type="InterPro" id="IPR000600">
    <property type="entry name" value="ROK"/>
</dbReference>
<dbReference type="CDD" id="cd24152">
    <property type="entry name" value="ASKHA_NBD_ROK-like"/>
    <property type="match status" value="1"/>
</dbReference>
<dbReference type="PANTHER" id="PTHR18964">
    <property type="entry name" value="ROK (REPRESSOR, ORF, KINASE) FAMILY"/>
    <property type="match status" value="1"/>
</dbReference>
<evidence type="ECO:0000313" key="2">
    <source>
        <dbReference type="EMBL" id="AZP04529.1"/>
    </source>
</evidence>
<protein>
    <submittedName>
        <fullName evidence="2">ROK family protein</fullName>
    </submittedName>
</protein>
<dbReference type="OrthoDB" id="9795247at2"/>
<proteinExistence type="inferred from homology"/>
<comment type="similarity">
    <text evidence="1">Belongs to the ROK (NagC/XylR) family.</text>
</comment>
<dbReference type="KEGG" id="jeh:EJN90_07715"/>
<keyword evidence="3" id="KW-1185">Reference proteome</keyword>
<accession>A0A3Q9BKH6</accession>
<sequence length="316" mass="35172">MCWEKNIASHFLKGGKYMAFICFDVGGTAIKQGIFSVEGELLEKDEFPTPHNDKESFYQSILNVIEEYERTYEIQGIGLSMPGFIDPNEGKAITAGALYTLYEEKIVEVLQQNISYPIAIENDANCAALAEQATGHAQETANFLLITIGTGIGGAIVLNNELFRGNTFRAGEFGLMHIDVANHPFMTAHELASTSALVRNYKEYKGLTPETVVDARVIMQEKEIDSGVQELFEQWITYLAALIFNSSTFFNPEKILLGGGISADETLTPTLIKQLEKDNSWQEMKTIIQNCKYYNEAGLRGACVLISEKVKRNHEA</sequence>
<evidence type="ECO:0000256" key="1">
    <source>
        <dbReference type="ARBA" id="ARBA00006479"/>
    </source>
</evidence>
<dbReference type="InterPro" id="IPR043129">
    <property type="entry name" value="ATPase_NBD"/>
</dbReference>
<gene>
    <name evidence="2" type="ORF">EJN90_07715</name>
</gene>
<organism evidence="2 3">
    <name type="scientific">Jeotgalibaca ciconiae</name>
    <dbReference type="NCBI Taxonomy" id="2496265"/>
    <lineage>
        <taxon>Bacteria</taxon>
        <taxon>Bacillati</taxon>
        <taxon>Bacillota</taxon>
        <taxon>Bacilli</taxon>
        <taxon>Lactobacillales</taxon>
        <taxon>Carnobacteriaceae</taxon>
        <taxon>Jeotgalibaca</taxon>
    </lineage>
</organism>
<evidence type="ECO:0000313" key="3">
    <source>
        <dbReference type="Proteomes" id="UP000273326"/>
    </source>
</evidence>
<dbReference type="Pfam" id="PF00480">
    <property type="entry name" value="ROK"/>
    <property type="match status" value="1"/>
</dbReference>
<dbReference type="Proteomes" id="UP000273326">
    <property type="component" value="Chromosome"/>
</dbReference>